<feature type="domain" description="Pirin N-terminal" evidence="4">
    <location>
        <begin position="22"/>
        <end position="122"/>
    </location>
</feature>
<keyword evidence="2" id="KW-0479">Metal-binding</keyword>
<dbReference type="SUPFAM" id="SSF51182">
    <property type="entry name" value="RmlC-like cupins"/>
    <property type="match status" value="1"/>
</dbReference>
<evidence type="ECO:0000259" key="4">
    <source>
        <dbReference type="Pfam" id="PF02678"/>
    </source>
</evidence>
<comment type="caution">
    <text evidence="6">The sequence shown here is derived from an EMBL/GenBank/DDBJ whole genome shotgun (WGS) entry which is preliminary data.</text>
</comment>
<dbReference type="CDD" id="cd02247">
    <property type="entry name" value="cupin_pirin_C"/>
    <property type="match status" value="1"/>
</dbReference>
<evidence type="ECO:0000313" key="7">
    <source>
        <dbReference type="Proteomes" id="UP001198163"/>
    </source>
</evidence>
<feature type="binding site" evidence="2">
    <location>
        <position position="62"/>
    </location>
    <ligand>
        <name>Fe cation</name>
        <dbReference type="ChEBI" id="CHEBI:24875"/>
    </ligand>
</feature>
<keyword evidence="2" id="KW-0408">Iron</keyword>
<gene>
    <name evidence="6" type="ORF">K7J14_03460</name>
</gene>
<dbReference type="CDD" id="cd02909">
    <property type="entry name" value="cupin_pirin_N"/>
    <property type="match status" value="1"/>
</dbReference>
<dbReference type="GO" id="GO:0046872">
    <property type="term" value="F:metal ion binding"/>
    <property type="evidence" value="ECO:0007669"/>
    <property type="project" value="UniProtKB-KW"/>
</dbReference>
<dbReference type="AlphaFoldDB" id="A0AAE3JJ21"/>
<name>A0AAE3JJ21_9SPIR</name>
<protein>
    <submittedName>
        <fullName evidence="6">Pirin family protein</fullName>
    </submittedName>
</protein>
<sequence length="287" mass="31213">MGERRAVKKIAKAKAVVEGAGVRLRRAFGFQDPYEFDPFLLLDDFRSDATADFIKGFPWHPHRGIETITYVTRGRVAHEDSIGNSGTIGAGDVQWMTAGGGIYHQEMPEGDADGAMYGFQLWANLPAASKMMSPRYREILASDIPVVRRGSGTEIKVIAGTVSGVSGPVKDVVIEPEYLDVSAGPGAEFVHPTKKGSTVFAYVYEGSGSVEGEGDRIAVANRDLVLFGDGDEAALRAGESGMKFLLISGMPIREQIAWYGPIVMNTEEELQTAYEELQRGDFIKTKQ</sequence>
<dbReference type="InterPro" id="IPR003829">
    <property type="entry name" value="Pirin_N_dom"/>
</dbReference>
<feature type="domain" description="Pirin C-terminal" evidence="5">
    <location>
        <begin position="178"/>
        <end position="282"/>
    </location>
</feature>
<keyword evidence="7" id="KW-1185">Reference proteome</keyword>
<dbReference type="Proteomes" id="UP001198163">
    <property type="component" value="Unassembled WGS sequence"/>
</dbReference>
<dbReference type="Gene3D" id="2.60.120.10">
    <property type="entry name" value="Jelly Rolls"/>
    <property type="match status" value="2"/>
</dbReference>
<accession>A0AAE3JJ21</accession>
<feature type="binding site" evidence="2">
    <location>
        <position position="106"/>
    </location>
    <ligand>
        <name>Fe cation</name>
        <dbReference type="ChEBI" id="CHEBI:24875"/>
    </ligand>
</feature>
<organism evidence="6 7">
    <name type="scientific">Teretinema zuelzerae</name>
    <dbReference type="NCBI Taxonomy" id="156"/>
    <lineage>
        <taxon>Bacteria</taxon>
        <taxon>Pseudomonadati</taxon>
        <taxon>Spirochaetota</taxon>
        <taxon>Spirochaetia</taxon>
        <taxon>Spirochaetales</taxon>
        <taxon>Treponemataceae</taxon>
        <taxon>Teretinema</taxon>
    </lineage>
</organism>
<feature type="binding site" evidence="2">
    <location>
        <position position="104"/>
    </location>
    <ligand>
        <name>Fe cation</name>
        <dbReference type="ChEBI" id="CHEBI:24875"/>
    </ligand>
</feature>
<dbReference type="InterPro" id="IPR011051">
    <property type="entry name" value="RmlC_Cupin_sf"/>
</dbReference>
<reference evidence="6" key="1">
    <citation type="submission" date="2021-08" db="EMBL/GenBank/DDBJ databases">
        <title>Comparative analyses of Brucepasteria parasyntrophica and Teretinema zuelzerae.</title>
        <authorList>
            <person name="Song Y."/>
            <person name="Brune A."/>
        </authorList>
    </citation>
    <scope>NUCLEOTIDE SEQUENCE</scope>
    <source>
        <strain evidence="6">DSM 1903</strain>
    </source>
</reference>
<evidence type="ECO:0000256" key="1">
    <source>
        <dbReference type="ARBA" id="ARBA00008416"/>
    </source>
</evidence>
<dbReference type="EMBL" id="JAINWA010000001">
    <property type="protein sequence ID" value="MCD1653755.1"/>
    <property type="molecule type" value="Genomic_DNA"/>
</dbReference>
<dbReference type="PANTHER" id="PTHR13903">
    <property type="entry name" value="PIRIN-RELATED"/>
    <property type="match status" value="1"/>
</dbReference>
<dbReference type="Pfam" id="PF02678">
    <property type="entry name" value="Pirin"/>
    <property type="match status" value="1"/>
</dbReference>
<evidence type="ECO:0000259" key="5">
    <source>
        <dbReference type="Pfam" id="PF05726"/>
    </source>
</evidence>
<dbReference type="InterPro" id="IPR014710">
    <property type="entry name" value="RmlC-like_jellyroll"/>
</dbReference>
<comment type="similarity">
    <text evidence="1 3">Belongs to the pirin family.</text>
</comment>
<evidence type="ECO:0000256" key="3">
    <source>
        <dbReference type="RuleBase" id="RU003457"/>
    </source>
</evidence>
<dbReference type="RefSeq" id="WP_230753148.1">
    <property type="nucleotide sequence ID" value="NZ_JAINWA010000001.1"/>
</dbReference>
<evidence type="ECO:0000256" key="2">
    <source>
        <dbReference type="PIRSR" id="PIRSR006232-1"/>
    </source>
</evidence>
<feature type="binding site" evidence="2">
    <location>
        <position position="60"/>
    </location>
    <ligand>
        <name>Fe cation</name>
        <dbReference type="ChEBI" id="CHEBI:24875"/>
    </ligand>
</feature>
<proteinExistence type="inferred from homology"/>
<dbReference type="InterPro" id="IPR008778">
    <property type="entry name" value="Pirin_C_dom"/>
</dbReference>
<dbReference type="Pfam" id="PF05726">
    <property type="entry name" value="Pirin_C"/>
    <property type="match status" value="1"/>
</dbReference>
<dbReference type="PANTHER" id="PTHR13903:SF8">
    <property type="entry name" value="PIRIN"/>
    <property type="match status" value="1"/>
</dbReference>
<dbReference type="PIRSF" id="PIRSF006232">
    <property type="entry name" value="Pirin"/>
    <property type="match status" value="1"/>
</dbReference>
<dbReference type="InterPro" id="IPR012093">
    <property type="entry name" value="Pirin"/>
</dbReference>
<comment type="cofactor">
    <cofactor evidence="2">
        <name>Fe cation</name>
        <dbReference type="ChEBI" id="CHEBI:24875"/>
    </cofactor>
    <text evidence="2">Binds 1 Fe cation per subunit.</text>
</comment>
<evidence type="ECO:0000313" key="6">
    <source>
        <dbReference type="EMBL" id="MCD1653755.1"/>
    </source>
</evidence>